<dbReference type="InterPro" id="IPR036410">
    <property type="entry name" value="HSP_DnaJ_Cys-rich_dom_sf"/>
</dbReference>
<protein>
    <submittedName>
        <fullName evidence="2">Uncharacterized protein</fullName>
    </submittedName>
</protein>
<proteinExistence type="predicted"/>
<evidence type="ECO:0000313" key="2">
    <source>
        <dbReference type="EMBL" id="SFJ12660.1"/>
    </source>
</evidence>
<dbReference type="Gene3D" id="6.20.20.10">
    <property type="match status" value="1"/>
</dbReference>
<dbReference type="AlphaFoldDB" id="A0A1I3NUH7"/>
<dbReference type="SUPFAM" id="SSF57938">
    <property type="entry name" value="DnaJ/Hsp40 cysteine-rich domain"/>
    <property type="match status" value="1"/>
</dbReference>
<reference evidence="3" key="1">
    <citation type="submission" date="2016-10" db="EMBL/GenBank/DDBJ databases">
        <authorList>
            <person name="Varghese N."/>
            <person name="Submissions S."/>
        </authorList>
    </citation>
    <scope>NUCLEOTIDE SEQUENCE [LARGE SCALE GENOMIC DNA]</scope>
    <source>
        <strain evidence="3">LMG 22563</strain>
    </source>
</reference>
<evidence type="ECO:0000256" key="1">
    <source>
        <dbReference type="SAM" id="MobiDB-lite"/>
    </source>
</evidence>
<dbReference type="Proteomes" id="UP000183018">
    <property type="component" value="Unassembled WGS sequence"/>
</dbReference>
<gene>
    <name evidence="2" type="ORF">SAMN05216602_4019</name>
</gene>
<accession>A0A1I3NUH7</accession>
<evidence type="ECO:0000313" key="3">
    <source>
        <dbReference type="Proteomes" id="UP000183018"/>
    </source>
</evidence>
<dbReference type="OrthoDB" id="7031870at2"/>
<dbReference type="RefSeq" id="WP_074888247.1">
    <property type="nucleotide sequence ID" value="NZ_FORC01000004.1"/>
</dbReference>
<dbReference type="EMBL" id="FORC01000004">
    <property type="protein sequence ID" value="SFJ12660.1"/>
    <property type="molecule type" value="Genomic_DNA"/>
</dbReference>
<feature type="region of interest" description="Disordered" evidence="1">
    <location>
        <begin position="71"/>
        <end position="105"/>
    </location>
</feature>
<sequence>MLDCDRGEPMRVNAEQHQRCEICQGSGEYRGIYHRNGCVACNGAGVVLAGGEAMSPEQAIAYLRQELTAAERRAPRPTRQAIAGDAERYQQANTRGPGGTHYSGD</sequence>
<keyword evidence="3" id="KW-1185">Reference proteome</keyword>
<name>A0A1I3NUH7_9GAMM</name>
<organism evidence="2 3">
    <name type="scientific">Phytopseudomonas argentinensis</name>
    <dbReference type="NCBI Taxonomy" id="289370"/>
    <lineage>
        <taxon>Bacteria</taxon>
        <taxon>Pseudomonadati</taxon>
        <taxon>Pseudomonadota</taxon>
        <taxon>Gammaproteobacteria</taxon>
        <taxon>Pseudomonadales</taxon>
        <taxon>Pseudomonadaceae</taxon>
        <taxon>Phytopseudomonas</taxon>
    </lineage>
</organism>
<feature type="compositionally biased region" description="Gly residues" evidence="1">
    <location>
        <begin position="96"/>
        <end position="105"/>
    </location>
</feature>
<dbReference type="STRING" id="289370.SAMN05216602_4019"/>